<evidence type="ECO:0000313" key="3">
    <source>
        <dbReference type="Proteomes" id="UP000503339"/>
    </source>
</evidence>
<reference evidence="2 3" key="1">
    <citation type="submission" date="2018-10" db="EMBL/GenBank/DDBJ databases">
        <authorList>
            <person name="Perry B.J."/>
            <person name="Sullivan J.T."/>
            <person name="Murphy R.J.T."/>
            <person name="Ramsay J.P."/>
            <person name="Ronson C.W."/>
        </authorList>
    </citation>
    <scope>NUCLEOTIDE SEQUENCE [LARGE SCALE GENOMIC DNA]</scope>
    <source>
        <strain evidence="2 3">NZP2014</strain>
    </source>
</reference>
<dbReference type="RefSeq" id="WP_019863494.1">
    <property type="nucleotide sequence ID" value="NZ_CP033361.1"/>
</dbReference>
<dbReference type="Proteomes" id="UP000503339">
    <property type="component" value="Chromosome"/>
</dbReference>
<proteinExistence type="predicted"/>
<dbReference type="KEGG" id="merd:EB233_29885"/>
<keyword evidence="3" id="KW-1185">Reference proteome</keyword>
<name>A0A6M7UQK5_9HYPH</name>
<dbReference type="Gene3D" id="1.10.10.2910">
    <property type="match status" value="1"/>
</dbReference>
<dbReference type="Pfam" id="PF06114">
    <property type="entry name" value="Peptidase_M78"/>
    <property type="match status" value="1"/>
</dbReference>
<evidence type="ECO:0000313" key="2">
    <source>
        <dbReference type="EMBL" id="QKC79166.1"/>
    </source>
</evidence>
<accession>A0A6M7UQK5</accession>
<dbReference type="AlphaFoldDB" id="A0A6M7UQK5"/>
<dbReference type="EMBL" id="CP033361">
    <property type="protein sequence ID" value="QKC79166.1"/>
    <property type="molecule type" value="Genomic_DNA"/>
</dbReference>
<dbReference type="InterPro" id="IPR010359">
    <property type="entry name" value="IrrE_HExxH"/>
</dbReference>
<organism evidence="2 3">
    <name type="scientific">Mesorhizobium erdmanii</name>
    <dbReference type="NCBI Taxonomy" id="1777866"/>
    <lineage>
        <taxon>Bacteria</taxon>
        <taxon>Pseudomonadati</taxon>
        <taxon>Pseudomonadota</taxon>
        <taxon>Alphaproteobacteria</taxon>
        <taxon>Hyphomicrobiales</taxon>
        <taxon>Phyllobacteriaceae</taxon>
        <taxon>Mesorhizobium</taxon>
    </lineage>
</organism>
<evidence type="ECO:0000259" key="1">
    <source>
        <dbReference type="Pfam" id="PF06114"/>
    </source>
</evidence>
<feature type="domain" description="IrrE N-terminal-like" evidence="1">
    <location>
        <begin position="100"/>
        <end position="192"/>
    </location>
</feature>
<sequence length="318" mass="36586">MTMSAIEPIIGDFERQDIHEHISRLLRDLGNPEPPLRLEQVRALQKLDLTYYSKANLSLLDEIAHRARIAGNEITSTAKRMVDVVQQYGLRGILMLKEGDKRIFIDDDVAELKRRFLIAHEITHDLLPWHRSLLLGDNESTLNPTFHQAMEAEANYGGRRLLFLGGRFRPEALDCSFEWKSIEQLRKRYGNTLTTTLWQMVCERDPEFPAFGVVSRHPYHRDICEKAGNDNVAYFPRSKALAEHFPGITTEVAYSAICDHATNRKRGPVGEGESIFYDANGEPHIFWLHSFSNTYDLLTYCIYKKKHQRISPVGFRAA</sequence>
<protein>
    <submittedName>
        <fullName evidence="2">ImmA/IrrE family metallo-endopeptidase</fullName>
    </submittedName>
</protein>
<gene>
    <name evidence="2" type="ORF">EB233_29885</name>
</gene>